<gene>
    <name evidence="2" type="ORF">EJ05DRAFT_504928</name>
</gene>
<dbReference type="GeneID" id="54488692"/>
<keyword evidence="1" id="KW-0472">Membrane</keyword>
<dbReference type="Proteomes" id="UP000799437">
    <property type="component" value="Unassembled WGS sequence"/>
</dbReference>
<keyword evidence="1" id="KW-1133">Transmembrane helix</keyword>
<feature type="transmembrane region" description="Helical" evidence="1">
    <location>
        <begin position="183"/>
        <end position="207"/>
    </location>
</feature>
<organism evidence="2 3">
    <name type="scientific">Pseudovirgaria hyperparasitica</name>
    <dbReference type="NCBI Taxonomy" id="470096"/>
    <lineage>
        <taxon>Eukaryota</taxon>
        <taxon>Fungi</taxon>
        <taxon>Dikarya</taxon>
        <taxon>Ascomycota</taxon>
        <taxon>Pezizomycotina</taxon>
        <taxon>Dothideomycetes</taxon>
        <taxon>Dothideomycetes incertae sedis</taxon>
        <taxon>Acrospermales</taxon>
        <taxon>Acrospermaceae</taxon>
        <taxon>Pseudovirgaria</taxon>
    </lineage>
</organism>
<dbReference type="RefSeq" id="XP_033595726.1">
    <property type="nucleotide sequence ID" value="XM_033747638.1"/>
</dbReference>
<name>A0A6A6VSZ7_9PEZI</name>
<evidence type="ECO:0000256" key="1">
    <source>
        <dbReference type="SAM" id="Phobius"/>
    </source>
</evidence>
<evidence type="ECO:0000313" key="3">
    <source>
        <dbReference type="Proteomes" id="UP000799437"/>
    </source>
</evidence>
<keyword evidence="3" id="KW-1185">Reference proteome</keyword>
<evidence type="ECO:0000313" key="2">
    <source>
        <dbReference type="EMBL" id="KAF2753275.1"/>
    </source>
</evidence>
<dbReference type="AlphaFoldDB" id="A0A6A6VSZ7"/>
<keyword evidence="1" id="KW-0812">Transmembrane</keyword>
<dbReference type="EMBL" id="ML996584">
    <property type="protein sequence ID" value="KAF2753275.1"/>
    <property type="molecule type" value="Genomic_DNA"/>
</dbReference>
<proteinExistence type="predicted"/>
<reference evidence="2" key="1">
    <citation type="journal article" date="2020" name="Stud. Mycol.">
        <title>101 Dothideomycetes genomes: a test case for predicting lifestyles and emergence of pathogens.</title>
        <authorList>
            <person name="Haridas S."/>
            <person name="Albert R."/>
            <person name="Binder M."/>
            <person name="Bloem J."/>
            <person name="Labutti K."/>
            <person name="Salamov A."/>
            <person name="Andreopoulos B."/>
            <person name="Baker S."/>
            <person name="Barry K."/>
            <person name="Bills G."/>
            <person name="Bluhm B."/>
            <person name="Cannon C."/>
            <person name="Castanera R."/>
            <person name="Culley D."/>
            <person name="Daum C."/>
            <person name="Ezra D."/>
            <person name="Gonzalez J."/>
            <person name="Henrissat B."/>
            <person name="Kuo A."/>
            <person name="Liang C."/>
            <person name="Lipzen A."/>
            <person name="Lutzoni F."/>
            <person name="Magnuson J."/>
            <person name="Mondo S."/>
            <person name="Nolan M."/>
            <person name="Ohm R."/>
            <person name="Pangilinan J."/>
            <person name="Park H.-J."/>
            <person name="Ramirez L."/>
            <person name="Alfaro M."/>
            <person name="Sun H."/>
            <person name="Tritt A."/>
            <person name="Yoshinaga Y."/>
            <person name="Zwiers L.-H."/>
            <person name="Turgeon B."/>
            <person name="Goodwin S."/>
            <person name="Spatafora J."/>
            <person name="Crous P."/>
            <person name="Grigoriev I."/>
        </authorList>
    </citation>
    <scope>NUCLEOTIDE SEQUENCE</scope>
    <source>
        <strain evidence="2">CBS 121739</strain>
    </source>
</reference>
<protein>
    <submittedName>
        <fullName evidence="2">Uncharacterized protein</fullName>
    </submittedName>
</protein>
<accession>A0A6A6VSZ7</accession>
<sequence length="219" mass="23932">MGLAWGLRSQPIQSDNAVDVHHYHQHLIDRGQSEPAKQSHLDKIHDGRLGHAETHDAKAYHPAGKIINLQRTFTNAVHVFSVRDIISRLHPLPHQSLLNIGTLPLQALTDSRAQQLEGGSDGTCTPSLSIKGRSLGSSPIALPLKDQDLSDGANGLLEAARLHPWMESNGMTKDATCRLPTHVIMLSSYILLVRTSTFLFFLLAYYATGPVLIGTVDNS</sequence>